<name>A0ABY4GFA8_9BACT</name>
<evidence type="ECO:0000313" key="1">
    <source>
        <dbReference type="EMBL" id="UOQ69506.1"/>
    </source>
</evidence>
<dbReference type="Proteomes" id="UP000830401">
    <property type="component" value="Plasmid unnamed5"/>
</dbReference>
<gene>
    <name evidence="1" type="ORF">MUN86_28090</name>
</gene>
<protein>
    <submittedName>
        <fullName evidence="1">Uncharacterized protein</fullName>
    </submittedName>
</protein>
<reference evidence="1" key="1">
    <citation type="submission" date="2022-04" db="EMBL/GenBank/DDBJ databases">
        <title>Hymenobacter sp. isolated from the air.</title>
        <authorList>
            <person name="Won M."/>
            <person name="Lee C.-M."/>
            <person name="Woen H.-Y."/>
            <person name="Kwon S.-W."/>
        </authorList>
    </citation>
    <scope>NUCLEOTIDE SEQUENCE</scope>
    <source>
        <strain evidence="1">5420S-77</strain>
        <plasmid evidence="1">unnamed5</plasmid>
    </source>
</reference>
<evidence type="ECO:0000313" key="2">
    <source>
        <dbReference type="Proteomes" id="UP000830401"/>
    </source>
</evidence>
<accession>A0ABY4GFA8</accession>
<organism evidence="1 2">
    <name type="scientific">Hymenobacter volaticus</name>
    <dbReference type="NCBI Taxonomy" id="2932254"/>
    <lineage>
        <taxon>Bacteria</taxon>
        <taxon>Pseudomonadati</taxon>
        <taxon>Bacteroidota</taxon>
        <taxon>Cytophagia</taxon>
        <taxon>Cytophagales</taxon>
        <taxon>Hymenobacteraceae</taxon>
        <taxon>Hymenobacter</taxon>
    </lineage>
</organism>
<proteinExistence type="predicted"/>
<dbReference type="RefSeq" id="WP_245127299.1">
    <property type="nucleotide sequence ID" value="NZ_CP095066.1"/>
</dbReference>
<keyword evidence="2" id="KW-1185">Reference proteome</keyword>
<keyword evidence="1" id="KW-0614">Plasmid</keyword>
<sequence>MPCLQAPETTQWCLLYFEAWSSQTWAVEGLSDLSEYDNEVNQSPNGIIVTLHQVHQLAQAPTQIINLVLAGSAQAATLHRYEQPEQLYACCDYVLEVVDSSYLLVHSSDQRFIECLRTRLEGVKTVL</sequence>
<geneLocation type="plasmid" evidence="1 2">
    <name>unnamed5</name>
</geneLocation>
<dbReference type="EMBL" id="CP095066">
    <property type="protein sequence ID" value="UOQ69506.1"/>
    <property type="molecule type" value="Genomic_DNA"/>
</dbReference>